<gene>
    <name evidence="2" type="ORF">CAEBREN_16150</name>
</gene>
<keyword evidence="1" id="KW-0472">Membrane</keyword>
<keyword evidence="1" id="KW-0812">Transmembrane</keyword>
<evidence type="ECO:0000313" key="3">
    <source>
        <dbReference type="Proteomes" id="UP000008068"/>
    </source>
</evidence>
<organism evidence="3">
    <name type="scientific">Caenorhabditis brenneri</name>
    <name type="common">Nematode worm</name>
    <dbReference type="NCBI Taxonomy" id="135651"/>
    <lineage>
        <taxon>Eukaryota</taxon>
        <taxon>Metazoa</taxon>
        <taxon>Ecdysozoa</taxon>
        <taxon>Nematoda</taxon>
        <taxon>Chromadorea</taxon>
        <taxon>Rhabditida</taxon>
        <taxon>Rhabditina</taxon>
        <taxon>Rhabditomorpha</taxon>
        <taxon>Rhabditoidea</taxon>
        <taxon>Rhabditidae</taxon>
        <taxon>Peloderinae</taxon>
        <taxon>Caenorhabditis</taxon>
    </lineage>
</organism>
<accession>G0P669</accession>
<dbReference type="InParanoid" id="G0P669"/>
<dbReference type="HOGENOM" id="CLU_1679489_0_0_1"/>
<evidence type="ECO:0000256" key="1">
    <source>
        <dbReference type="SAM" id="Phobius"/>
    </source>
</evidence>
<protein>
    <submittedName>
        <fullName evidence="2">Uncharacterized protein</fullName>
    </submittedName>
</protein>
<proteinExistence type="predicted"/>
<feature type="transmembrane region" description="Helical" evidence="1">
    <location>
        <begin position="97"/>
        <end position="120"/>
    </location>
</feature>
<keyword evidence="3" id="KW-1185">Reference proteome</keyword>
<dbReference type="Proteomes" id="UP000008068">
    <property type="component" value="Unassembled WGS sequence"/>
</dbReference>
<name>G0P669_CAEBE</name>
<reference evidence="3" key="1">
    <citation type="submission" date="2011-07" db="EMBL/GenBank/DDBJ databases">
        <authorList>
            <consortium name="Caenorhabditis brenneri Sequencing and Analysis Consortium"/>
            <person name="Wilson R.K."/>
        </authorList>
    </citation>
    <scope>NUCLEOTIDE SEQUENCE [LARGE SCALE GENOMIC DNA]</scope>
    <source>
        <strain evidence="3">PB2801</strain>
    </source>
</reference>
<dbReference type="AlphaFoldDB" id="G0P669"/>
<sequence>MVSHFDNKTFGSLNIQTSQKDISKLLGTDHPGPSKHRYLVIQNFRPTERQKQFHTPSKTIRIHFIMFSYSEQVLQNPPSHQHVSVTSYPVLDAYDPLIWFAFFMLVILAVCVMIIIMYTCEFHYYSLQFQRYWARSNIFDWQSEHDLEMENPLDTSW</sequence>
<keyword evidence="1" id="KW-1133">Transmembrane helix</keyword>
<dbReference type="EMBL" id="GL380093">
    <property type="protein sequence ID" value="EGT46203.1"/>
    <property type="molecule type" value="Genomic_DNA"/>
</dbReference>
<evidence type="ECO:0000313" key="2">
    <source>
        <dbReference type="EMBL" id="EGT46203.1"/>
    </source>
</evidence>